<dbReference type="AlphaFoldDB" id="A0A1H0YNK6"/>
<keyword evidence="10 14" id="KW-0472">Membrane</keyword>
<keyword evidence="7 14" id="KW-1133">Transmembrane helix</keyword>
<comment type="similarity">
    <text evidence="2 13">Belongs to the sodium:solute symporter (SSF) (TC 2.A.21) family.</text>
</comment>
<name>A0A1H0YNK6_9BACI</name>
<feature type="transmembrane region" description="Helical" evidence="14">
    <location>
        <begin position="6"/>
        <end position="23"/>
    </location>
</feature>
<dbReference type="CDD" id="cd10322">
    <property type="entry name" value="SLC5sbd"/>
    <property type="match status" value="1"/>
</dbReference>
<dbReference type="STRING" id="553311.SAMN05216231_0762"/>
<feature type="transmembrane region" description="Helical" evidence="14">
    <location>
        <begin position="274"/>
        <end position="295"/>
    </location>
</feature>
<dbReference type="Proteomes" id="UP000199444">
    <property type="component" value="Unassembled WGS sequence"/>
</dbReference>
<keyword evidence="4" id="KW-1003">Cell membrane</keyword>
<dbReference type="Gene3D" id="1.20.1730.10">
    <property type="entry name" value="Sodium/glucose cotransporter"/>
    <property type="match status" value="1"/>
</dbReference>
<evidence type="ECO:0000256" key="13">
    <source>
        <dbReference type="RuleBase" id="RU362091"/>
    </source>
</evidence>
<feature type="transmembrane region" description="Helical" evidence="14">
    <location>
        <begin position="229"/>
        <end position="253"/>
    </location>
</feature>
<proteinExistence type="inferred from homology"/>
<accession>A0A1H0YNK6</accession>
<evidence type="ECO:0000256" key="8">
    <source>
        <dbReference type="ARBA" id="ARBA00023053"/>
    </source>
</evidence>
<evidence type="ECO:0000256" key="4">
    <source>
        <dbReference type="ARBA" id="ARBA00022475"/>
    </source>
</evidence>
<feature type="transmembrane region" description="Helical" evidence="14">
    <location>
        <begin position="372"/>
        <end position="393"/>
    </location>
</feature>
<evidence type="ECO:0000256" key="6">
    <source>
        <dbReference type="ARBA" id="ARBA00022847"/>
    </source>
</evidence>
<evidence type="ECO:0000256" key="7">
    <source>
        <dbReference type="ARBA" id="ARBA00022989"/>
    </source>
</evidence>
<dbReference type="PROSITE" id="PS50283">
    <property type="entry name" value="NA_SOLUT_SYMP_3"/>
    <property type="match status" value="1"/>
</dbReference>
<keyword evidence="5 14" id="KW-0812">Transmembrane</keyword>
<evidence type="ECO:0000256" key="5">
    <source>
        <dbReference type="ARBA" id="ARBA00022692"/>
    </source>
</evidence>
<protein>
    <submittedName>
        <fullName evidence="15">Solute:Na+ symporter, SSS family</fullName>
    </submittedName>
</protein>
<comment type="catalytic activity">
    <reaction evidence="12">
        <text>L-proline(in) + Na(+)(in) = L-proline(out) + Na(+)(out)</text>
        <dbReference type="Rhea" id="RHEA:28967"/>
        <dbReference type="ChEBI" id="CHEBI:29101"/>
        <dbReference type="ChEBI" id="CHEBI:60039"/>
    </reaction>
</comment>
<evidence type="ECO:0000256" key="11">
    <source>
        <dbReference type="ARBA" id="ARBA00023201"/>
    </source>
</evidence>
<dbReference type="GO" id="GO:0006814">
    <property type="term" value="P:sodium ion transport"/>
    <property type="evidence" value="ECO:0007669"/>
    <property type="project" value="UniProtKB-KW"/>
</dbReference>
<feature type="transmembrane region" description="Helical" evidence="14">
    <location>
        <begin position="152"/>
        <end position="177"/>
    </location>
</feature>
<dbReference type="InterPro" id="IPR038377">
    <property type="entry name" value="Na/Glc_symporter_sf"/>
</dbReference>
<keyword evidence="6" id="KW-0769">Symport</keyword>
<evidence type="ECO:0000256" key="1">
    <source>
        <dbReference type="ARBA" id="ARBA00004651"/>
    </source>
</evidence>
<feature type="transmembrane region" description="Helical" evidence="14">
    <location>
        <begin position="80"/>
        <end position="100"/>
    </location>
</feature>
<comment type="subcellular location">
    <subcellularLocation>
        <location evidence="1">Cell membrane</location>
        <topology evidence="1">Multi-pass membrane protein</topology>
    </subcellularLocation>
</comment>
<feature type="transmembrane region" description="Helical" evidence="14">
    <location>
        <begin position="315"/>
        <end position="338"/>
    </location>
</feature>
<feature type="transmembrane region" description="Helical" evidence="14">
    <location>
        <begin position="460"/>
        <end position="480"/>
    </location>
</feature>
<dbReference type="RefSeq" id="WP_092491616.1">
    <property type="nucleotide sequence ID" value="NZ_FNKD01000001.1"/>
</dbReference>
<feature type="transmembrane region" description="Helical" evidence="14">
    <location>
        <begin position="121"/>
        <end position="146"/>
    </location>
</feature>
<evidence type="ECO:0000256" key="14">
    <source>
        <dbReference type="SAM" id="Phobius"/>
    </source>
</evidence>
<gene>
    <name evidence="15" type="ORF">SAMN05216231_0762</name>
</gene>
<dbReference type="InterPro" id="IPR050277">
    <property type="entry name" value="Sodium:Solute_Symporter"/>
</dbReference>
<evidence type="ECO:0000313" key="15">
    <source>
        <dbReference type="EMBL" id="SDQ16774.1"/>
    </source>
</evidence>
<dbReference type="InterPro" id="IPR001734">
    <property type="entry name" value="Na/solute_symporter"/>
</dbReference>
<dbReference type="GO" id="GO:0005886">
    <property type="term" value="C:plasma membrane"/>
    <property type="evidence" value="ECO:0007669"/>
    <property type="project" value="UniProtKB-SubCell"/>
</dbReference>
<feature type="transmembrane region" description="Helical" evidence="14">
    <location>
        <begin position="44"/>
        <end position="74"/>
    </location>
</feature>
<keyword evidence="8" id="KW-0915">Sodium</keyword>
<dbReference type="Pfam" id="PF00474">
    <property type="entry name" value="SSF"/>
    <property type="match status" value="1"/>
</dbReference>
<dbReference type="PANTHER" id="PTHR48086">
    <property type="entry name" value="SODIUM/PROLINE SYMPORTER-RELATED"/>
    <property type="match status" value="1"/>
</dbReference>
<sequence>MGFNTIFIIYFAIFFMVLLYGGLITRKWVNNSNDYLLAGREVGLIVNIFGVAAIGFAGTIITLGPGLAVMYGFWGSYGFGFAYLIGGLALYGVFFAPYIRRSGAHTLPEWLEMRFDSRTRVLVTIASILGLLGIMANNVVSMAIVVNGFTGWSLIATLSVIFFLFLFFTYIGGFWAVTLTDFVQMCIGLIALPAMLISLLIEFGGPSFISNNWPSDLSYWAHGFTGGQLSIFSLQYPSLLTFAILFACFLVWGNNYYWLRVSSTRSEKTAKRSFIYAAILLATVPYLILTFAGIYAGSAFSDMFAPNGSVSPMAAFGVVLQGLPIAIAALALMGSLAASISTSTTALIGASGTAVRDVYQRFMRPKATPEELTLPSKLITVGLGILVWFLCFYPGGPLYLFAFATAWLGPPSVLVFLGIWWKRTSKQGAFYGAVLGIGITALFTLLDLLGIFSIAQYTHVGVVGLVVTVVSTITVSLMTTPNYYGKIGWKLNEEPVDSSFKPSEQELQVLKLISNGYNTMAEVSDMLGVDSSISNKFIESLDQNRLIYRDKHTGPGFYTFNITKAGLKHVKVIADSRDKFEEKITMADLIILQKVDSGIAAFNQYIKEQKMDSLKASVIISKLIKQGYLNEGGLWKRKINISEEGKTLLDKYDSKINQVIV</sequence>
<reference evidence="15 16" key="1">
    <citation type="submission" date="2016-10" db="EMBL/GenBank/DDBJ databases">
        <authorList>
            <person name="de Groot N.N."/>
        </authorList>
    </citation>
    <scope>NUCLEOTIDE SEQUENCE [LARGE SCALE GENOMIC DNA]</scope>
    <source>
        <strain evidence="15 16">CGMCC 1.10449</strain>
    </source>
</reference>
<feature type="transmembrane region" description="Helical" evidence="14">
    <location>
        <begin position="399"/>
        <end position="421"/>
    </location>
</feature>
<evidence type="ECO:0000256" key="12">
    <source>
        <dbReference type="ARBA" id="ARBA00033708"/>
    </source>
</evidence>
<evidence type="ECO:0000313" key="16">
    <source>
        <dbReference type="Proteomes" id="UP000199444"/>
    </source>
</evidence>
<evidence type="ECO:0000256" key="9">
    <source>
        <dbReference type="ARBA" id="ARBA00023065"/>
    </source>
</evidence>
<evidence type="ECO:0000256" key="3">
    <source>
        <dbReference type="ARBA" id="ARBA00022448"/>
    </source>
</evidence>
<keyword evidence="16" id="KW-1185">Reference proteome</keyword>
<dbReference type="EMBL" id="FNKD01000001">
    <property type="protein sequence ID" value="SDQ16774.1"/>
    <property type="molecule type" value="Genomic_DNA"/>
</dbReference>
<keyword evidence="11" id="KW-0739">Sodium transport</keyword>
<dbReference type="GO" id="GO:0015293">
    <property type="term" value="F:symporter activity"/>
    <property type="evidence" value="ECO:0007669"/>
    <property type="project" value="UniProtKB-KW"/>
</dbReference>
<evidence type="ECO:0000256" key="2">
    <source>
        <dbReference type="ARBA" id="ARBA00006434"/>
    </source>
</evidence>
<feature type="transmembrane region" description="Helical" evidence="14">
    <location>
        <begin position="189"/>
        <end position="209"/>
    </location>
</feature>
<dbReference type="PANTHER" id="PTHR48086:SF3">
    <property type="entry name" value="SODIUM_PROLINE SYMPORTER"/>
    <property type="match status" value="1"/>
</dbReference>
<organism evidence="15 16">
    <name type="scientific">Virgibacillus salinus</name>
    <dbReference type="NCBI Taxonomy" id="553311"/>
    <lineage>
        <taxon>Bacteria</taxon>
        <taxon>Bacillati</taxon>
        <taxon>Bacillota</taxon>
        <taxon>Bacilli</taxon>
        <taxon>Bacillales</taxon>
        <taxon>Bacillaceae</taxon>
        <taxon>Virgibacillus</taxon>
    </lineage>
</organism>
<evidence type="ECO:0000256" key="10">
    <source>
        <dbReference type="ARBA" id="ARBA00023136"/>
    </source>
</evidence>
<keyword evidence="3" id="KW-0813">Transport</keyword>
<keyword evidence="9" id="KW-0406">Ion transport</keyword>
<feature type="transmembrane region" description="Helical" evidence="14">
    <location>
        <begin position="428"/>
        <end position="454"/>
    </location>
</feature>